<dbReference type="SUPFAM" id="SSF101898">
    <property type="entry name" value="NHL repeat"/>
    <property type="match status" value="1"/>
</dbReference>
<dbReference type="FunCoup" id="E2B794">
    <property type="interactions" value="10"/>
</dbReference>
<dbReference type="Pfam" id="PF03022">
    <property type="entry name" value="MRJP"/>
    <property type="match status" value="1"/>
</dbReference>
<dbReference type="AlphaFoldDB" id="E2B794"/>
<evidence type="ECO:0000256" key="2">
    <source>
        <dbReference type="ARBA" id="ARBA00009127"/>
    </source>
</evidence>
<evidence type="ECO:0000256" key="4">
    <source>
        <dbReference type="ARBA" id="ARBA00022729"/>
    </source>
</evidence>
<dbReference type="InterPro" id="IPR017996">
    <property type="entry name" value="MRJP/yellow-related"/>
</dbReference>
<dbReference type="OMA" id="CENTYAY"/>
<sequence>MNRDARPGLPTGSPIVPYGTPGKASTATSSILLERHDAATPARNPSLSRLTGARGPTAAAAAAAAAPLSKSSLKRRGPSCPRVLLVIRIAQIECACNHPEEGSGEKPLPLSRAVDLLEETSMRCRASSVVLLALLIALLDSALANLRVAYQWKRIDYEWPSNDTKRLFPDYKQEDNLPLGLEVTSDRIFVTVPRWRQGVAANTRESPPLIPYPSWEAHQYAAAGVPEIVSTFRVRADRCNRLWVLDTGLADILGNPEQQVPPALIIYDLTNDRMLRKYVIPADQRTADSLFANIAVEDYSCEDSYGYLGDLGGPGLVVYSWSLQQSWLVKHHSFHPDPQGGDFKVSGIAFQWNDGLFGMALAPTGDGYSTLYYHPLSSGMEFSVSTRFLRDPQRASTAETSHEFQTLGSRGPNGQSSVSFLDPKTGILFYALTNMNTIACWKPQQKFTVQQQGYVYADNVTMIFPNDLKIDRNGNLWVLSDRLPIFMYSQLDLHDYNFRILMGSTEELAMGTVCSTMSPIYSTTMHDHRDHMDHMDHMNHVDRPVSTTPRIAGRFNSASSVKIESVFVTTTLLTCLIKMLV</sequence>
<comment type="similarity">
    <text evidence="2">Belongs to the major royal jelly protein family.</text>
</comment>
<evidence type="ECO:0000256" key="5">
    <source>
        <dbReference type="SAM" id="MobiDB-lite"/>
    </source>
</evidence>
<dbReference type="InParanoid" id="E2B794"/>
<gene>
    <name evidence="6" type="ORF">EAI_01383</name>
</gene>
<feature type="region of interest" description="Disordered" evidence="5">
    <location>
        <begin position="1"/>
        <end position="53"/>
    </location>
</feature>
<name>E2B794_HARSA</name>
<evidence type="ECO:0000256" key="1">
    <source>
        <dbReference type="ARBA" id="ARBA00004613"/>
    </source>
</evidence>
<dbReference type="EMBL" id="GL446149">
    <property type="protein sequence ID" value="EFN88455.1"/>
    <property type="molecule type" value="Genomic_DNA"/>
</dbReference>
<dbReference type="Gene3D" id="2.120.10.30">
    <property type="entry name" value="TolB, C-terminal domain"/>
    <property type="match status" value="1"/>
</dbReference>
<evidence type="ECO:0000313" key="7">
    <source>
        <dbReference type="Proteomes" id="UP000008237"/>
    </source>
</evidence>
<evidence type="ECO:0000256" key="3">
    <source>
        <dbReference type="ARBA" id="ARBA00022525"/>
    </source>
</evidence>
<proteinExistence type="inferred from homology"/>
<protein>
    <submittedName>
        <fullName evidence="6">Protein yellow</fullName>
    </submittedName>
</protein>
<organism evidence="7">
    <name type="scientific">Harpegnathos saltator</name>
    <name type="common">Jerdon's jumping ant</name>
    <dbReference type="NCBI Taxonomy" id="610380"/>
    <lineage>
        <taxon>Eukaryota</taxon>
        <taxon>Metazoa</taxon>
        <taxon>Ecdysozoa</taxon>
        <taxon>Arthropoda</taxon>
        <taxon>Hexapoda</taxon>
        <taxon>Insecta</taxon>
        <taxon>Pterygota</taxon>
        <taxon>Neoptera</taxon>
        <taxon>Endopterygota</taxon>
        <taxon>Hymenoptera</taxon>
        <taxon>Apocrita</taxon>
        <taxon>Aculeata</taxon>
        <taxon>Formicoidea</taxon>
        <taxon>Formicidae</taxon>
        <taxon>Ponerinae</taxon>
        <taxon>Ponerini</taxon>
        <taxon>Harpegnathos</taxon>
    </lineage>
</organism>
<keyword evidence="7" id="KW-1185">Reference proteome</keyword>
<evidence type="ECO:0000313" key="6">
    <source>
        <dbReference type="EMBL" id="EFN88455.1"/>
    </source>
</evidence>
<dbReference type="InterPro" id="IPR011042">
    <property type="entry name" value="6-blade_b-propeller_TolB-like"/>
</dbReference>
<keyword evidence="4" id="KW-0732">Signal</keyword>
<dbReference type="STRING" id="610380.E2B794"/>
<dbReference type="PANTHER" id="PTHR10009:SF12">
    <property type="entry name" value="LD43175P"/>
    <property type="match status" value="1"/>
</dbReference>
<reference evidence="6 7" key="1">
    <citation type="journal article" date="2010" name="Science">
        <title>Genomic comparison of the ants Camponotus floridanus and Harpegnathos saltator.</title>
        <authorList>
            <person name="Bonasio R."/>
            <person name="Zhang G."/>
            <person name="Ye C."/>
            <person name="Mutti N.S."/>
            <person name="Fang X."/>
            <person name="Qin N."/>
            <person name="Donahue G."/>
            <person name="Yang P."/>
            <person name="Li Q."/>
            <person name="Li C."/>
            <person name="Zhang P."/>
            <person name="Huang Z."/>
            <person name="Berger S.L."/>
            <person name="Reinberg D."/>
            <person name="Wang J."/>
            <person name="Liebig J."/>
        </authorList>
    </citation>
    <scope>NUCLEOTIDE SEQUENCE [LARGE SCALE GENOMIC DNA]</scope>
    <source>
        <strain evidence="6 7">R22 G/1</strain>
    </source>
</reference>
<dbReference type="PANTHER" id="PTHR10009">
    <property type="entry name" value="PROTEIN YELLOW-RELATED"/>
    <property type="match status" value="1"/>
</dbReference>
<dbReference type="OrthoDB" id="7776143at2759"/>
<keyword evidence="3" id="KW-0964">Secreted</keyword>
<dbReference type="Proteomes" id="UP000008237">
    <property type="component" value="Unassembled WGS sequence"/>
</dbReference>
<comment type="subcellular location">
    <subcellularLocation>
        <location evidence="1">Secreted</location>
    </subcellularLocation>
</comment>
<dbReference type="GO" id="GO:0005576">
    <property type="term" value="C:extracellular region"/>
    <property type="evidence" value="ECO:0007669"/>
    <property type="project" value="UniProtKB-SubCell"/>
</dbReference>
<accession>E2B794</accession>
<dbReference type="PRINTS" id="PR01366">
    <property type="entry name" value="ROYALJELLY"/>
</dbReference>